<dbReference type="Pfam" id="PF01548">
    <property type="entry name" value="DEDD_Tnp_IS110"/>
    <property type="match status" value="1"/>
</dbReference>
<dbReference type="GO" id="GO:0003677">
    <property type="term" value="F:DNA binding"/>
    <property type="evidence" value="ECO:0007669"/>
    <property type="project" value="InterPro"/>
</dbReference>
<dbReference type="AlphaFoldDB" id="A0A1K2E946"/>
<organism evidence="3 4">
    <name type="scientific">Streptomyces atratus</name>
    <dbReference type="NCBI Taxonomy" id="1893"/>
    <lineage>
        <taxon>Bacteria</taxon>
        <taxon>Bacillati</taxon>
        <taxon>Actinomycetota</taxon>
        <taxon>Actinomycetes</taxon>
        <taxon>Kitasatosporales</taxon>
        <taxon>Streptomycetaceae</taxon>
        <taxon>Streptomyces</taxon>
    </lineage>
</organism>
<dbReference type="PANTHER" id="PTHR33055:SF16">
    <property type="entry name" value="TRANSPOSASE FOR INSERTION SEQUENCE ELEMENT IS1547"/>
    <property type="match status" value="1"/>
</dbReference>
<evidence type="ECO:0000259" key="2">
    <source>
        <dbReference type="Pfam" id="PF02371"/>
    </source>
</evidence>
<dbReference type="InterPro" id="IPR002525">
    <property type="entry name" value="Transp_IS110-like_N"/>
</dbReference>
<accession>A0A1K2E946</accession>
<name>A0A1K2E946_STRAR</name>
<gene>
    <name evidence="3" type="ORF">SAMN02787144_10182</name>
</gene>
<dbReference type="GO" id="GO:0006313">
    <property type="term" value="P:DNA transposition"/>
    <property type="evidence" value="ECO:0007669"/>
    <property type="project" value="InterPro"/>
</dbReference>
<evidence type="ECO:0000313" key="3">
    <source>
        <dbReference type="EMBL" id="SFY32215.1"/>
    </source>
</evidence>
<sequence length="569" mass="62661">MILLGVDPHKSTHTATAVEPVSNQQVGSMRIEASLADYRRLLAWAKRWPQRKWAVENANGPGRHLAQWLIARGESVVDVPAAATSRVRELSRGGRRKNDQIDAAAAATVANLQGEGRDLAPEDHTTALALLDERRVNLAQARVRTVNQLHALLRDLLPGGAPTQLSADLAAKLLRSVRPAGDIETVRKDIAWDLVAETRKLDKQLTDNAARMQSLVEASSSTLMDTPGIGPVMAARLIGRTGRAHRFSTSAAFANYAGAAPVEIASALNSWRAWIAGGPPPTTARCSLASLRMTKRGWRLGVVAVLAAICISGPGRPEAIRTAPDLGPLPADRYDYTPQDYQRSQRASALLVRQCMAERGHSDFPLDPRYPSDPVVATAVSTDYGALDLATARRWGYGWDPAKSRALRPTGRRMTNAEYADFPACNAEASRRLMRGINLKRDWLYASTRAIGIDKAVKRDPRLRAAWDVWSRCVAEQGFRRYPDPVAAYTDTVWQRGSDGNTRHTQRERATAVADVTCKRRHHTAELWHAARARKQAVDITRHRDHYAAGLQALRTYRATIAEVLRRLG</sequence>
<protein>
    <submittedName>
        <fullName evidence="3">Transposase IS116/IS110/IS902 family protein</fullName>
    </submittedName>
</protein>
<evidence type="ECO:0000313" key="4">
    <source>
        <dbReference type="Proteomes" id="UP000181909"/>
    </source>
</evidence>
<dbReference type="Proteomes" id="UP000181909">
    <property type="component" value="Unassembled WGS sequence"/>
</dbReference>
<dbReference type="InterPro" id="IPR047650">
    <property type="entry name" value="Transpos_IS110"/>
</dbReference>
<dbReference type="EMBL" id="FPJO01000018">
    <property type="protein sequence ID" value="SFY32215.1"/>
    <property type="molecule type" value="Genomic_DNA"/>
</dbReference>
<feature type="domain" description="Transposase IS110-like N-terminal" evidence="1">
    <location>
        <begin position="4"/>
        <end position="158"/>
    </location>
</feature>
<evidence type="ECO:0000259" key="1">
    <source>
        <dbReference type="Pfam" id="PF01548"/>
    </source>
</evidence>
<dbReference type="InterPro" id="IPR003346">
    <property type="entry name" value="Transposase_20"/>
</dbReference>
<dbReference type="RefSeq" id="WP_177328227.1">
    <property type="nucleotide sequence ID" value="NZ_CP108276.1"/>
</dbReference>
<dbReference type="GO" id="GO:0004803">
    <property type="term" value="F:transposase activity"/>
    <property type="evidence" value="ECO:0007669"/>
    <property type="project" value="InterPro"/>
</dbReference>
<dbReference type="STRING" id="1893.SAMN02787144_10182"/>
<proteinExistence type="predicted"/>
<feature type="domain" description="Transposase IS116/IS110/IS902 C-terminal" evidence="2">
    <location>
        <begin position="221"/>
        <end position="270"/>
    </location>
</feature>
<reference evidence="3 4" key="1">
    <citation type="submission" date="2016-11" db="EMBL/GenBank/DDBJ databases">
        <authorList>
            <person name="Jaros S."/>
            <person name="Januszkiewicz K."/>
            <person name="Wedrychowicz H."/>
        </authorList>
    </citation>
    <scope>NUCLEOTIDE SEQUENCE [LARGE SCALE GENOMIC DNA]</scope>
    <source>
        <strain evidence="3 4">OK807</strain>
    </source>
</reference>
<dbReference type="PANTHER" id="PTHR33055">
    <property type="entry name" value="TRANSPOSASE FOR INSERTION SEQUENCE ELEMENT IS1111A"/>
    <property type="match status" value="1"/>
</dbReference>
<dbReference type="Pfam" id="PF02371">
    <property type="entry name" value="Transposase_20"/>
    <property type="match status" value="1"/>
</dbReference>